<name>A0A3L6DQK1_MAIZE</name>
<gene>
    <name evidence="2" type="ORF">Zm00014a_023335</name>
</gene>
<sequence>MAVVWMEISVSTCSAACARLKLSDPSMRSLPEPSAALRMAGSSTAPPADGGGASSSTRCVSVCQDMAGVRDGRIRSLAVVRRRGGREWWR</sequence>
<evidence type="ECO:0000256" key="1">
    <source>
        <dbReference type="SAM" id="MobiDB-lite"/>
    </source>
</evidence>
<dbReference type="EMBL" id="NCVQ01000009">
    <property type="protein sequence ID" value="PWZ10067.1"/>
    <property type="molecule type" value="Genomic_DNA"/>
</dbReference>
<proteinExistence type="predicted"/>
<reference evidence="2 3" key="1">
    <citation type="journal article" date="2018" name="Nat. Genet.">
        <title>Extensive intraspecific gene order and gene structural variations between Mo17 and other maize genomes.</title>
        <authorList>
            <person name="Sun S."/>
            <person name="Zhou Y."/>
            <person name="Chen J."/>
            <person name="Shi J."/>
            <person name="Zhao H."/>
            <person name="Zhao H."/>
            <person name="Song W."/>
            <person name="Zhang M."/>
            <person name="Cui Y."/>
            <person name="Dong X."/>
            <person name="Liu H."/>
            <person name="Ma X."/>
            <person name="Jiao Y."/>
            <person name="Wang B."/>
            <person name="Wei X."/>
            <person name="Stein J.C."/>
            <person name="Glaubitz J.C."/>
            <person name="Lu F."/>
            <person name="Yu G."/>
            <person name="Liang C."/>
            <person name="Fengler K."/>
            <person name="Li B."/>
            <person name="Rafalski A."/>
            <person name="Schnable P.S."/>
            <person name="Ware D.H."/>
            <person name="Buckler E.S."/>
            <person name="Lai J."/>
        </authorList>
    </citation>
    <scope>NUCLEOTIDE SEQUENCE [LARGE SCALE GENOMIC DNA]</scope>
    <source>
        <strain evidence="3">cv. Missouri 17</strain>
        <tissue evidence="2">Seedling</tissue>
    </source>
</reference>
<evidence type="ECO:0000313" key="2">
    <source>
        <dbReference type="EMBL" id="PWZ10067.1"/>
    </source>
</evidence>
<accession>A0A3L6DQK1</accession>
<dbReference type="Proteomes" id="UP000251960">
    <property type="component" value="Chromosome 8"/>
</dbReference>
<feature type="region of interest" description="Disordered" evidence="1">
    <location>
        <begin position="31"/>
        <end position="56"/>
    </location>
</feature>
<dbReference type="AlphaFoldDB" id="A0A3L6DQK1"/>
<organism evidence="2 3">
    <name type="scientific">Zea mays</name>
    <name type="common">Maize</name>
    <dbReference type="NCBI Taxonomy" id="4577"/>
    <lineage>
        <taxon>Eukaryota</taxon>
        <taxon>Viridiplantae</taxon>
        <taxon>Streptophyta</taxon>
        <taxon>Embryophyta</taxon>
        <taxon>Tracheophyta</taxon>
        <taxon>Spermatophyta</taxon>
        <taxon>Magnoliopsida</taxon>
        <taxon>Liliopsida</taxon>
        <taxon>Poales</taxon>
        <taxon>Poaceae</taxon>
        <taxon>PACMAD clade</taxon>
        <taxon>Panicoideae</taxon>
        <taxon>Andropogonodae</taxon>
        <taxon>Andropogoneae</taxon>
        <taxon>Tripsacinae</taxon>
        <taxon>Zea</taxon>
    </lineage>
</organism>
<comment type="caution">
    <text evidence="2">The sequence shown here is derived from an EMBL/GenBank/DDBJ whole genome shotgun (WGS) entry which is preliminary data.</text>
</comment>
<protein>
    <submittedName>
        <fullName evidence="2">Uncharacterized protein</fullName>
    </submittedName>
</protein>
<evidence type="ECO:0000313" key="3">
    <source>
        <dbReference type="Proteomes" id="UP000251960"/>
    </source>
</evidence>